<name>A0ABS0SBH0_9HYPH</name>
<feature type="transmembrane region" description="Helical" evidence="3">
    <location>
        <begin position="243"/>
        <end position="261"/>
    </location>
</feature>
<dbReference type="PANTHER" id="PTHR45138:SF9">
    <property type="entry name" value="DIGUANYLATE CYCLASE DGCM-RELATED"/>
    <property type="match status" value="1"/>
</dbReference>
<dbReference type="Pfam" id="PF00990">
    <property type="entry name" value="GGDEF"/>
    <property type="match status" value="1"/>
</dbReference>
<dbReference type="InterPro" id="IPR050469">
    <property type="entry name" value="Diguanylate_Cyclase"/>
</dbReference>
<organism evidence="5 6">
    <name type="scientific">Aquamicrobium zhengzhouense</name>
    <dbReference type="NCBI Taxonomy" id="2781738"/>
    <lineage>
        <taxon>Bacteria</taxon>
        <taxon>Pseudomonadati</taxon>
        <taxon>Pseudomonadota</taxon>
        <taxon>Alphaproteobacteria</taxon>
        <taxon>Hyphomicrobiales</taxon>
        <taxon>Phyllobacteriaceae</taxon>
        <taxon>Aquamicrobium</taxon>
    </lineage>
</organism>
<proteinExistence type="predicted"/>
<feature type="transmembrane region" description="Helical" evidence="3">
    <location>
        <begin position="273"/>
        <end position="293"/>
    </location>
</feature>
<keyword evidence="3" id="KW-0472">Membrane</keyword>
<dbReference type="CDD" id="cd01949">
    <property type="entry name" value="GGDEF"/>
    <property type="match status" value="1"/>
</dbReference>
<feature type="domain" description="GGDEF" evidence="4">
    <location>
        <begin position="332"/>
        <end position="467"/>
    </location>
</feature>
<evidence type="ECO:0000256" key="2">
    <source>
        <dbReference type="ARBA" id="ARBA00034247"/>
    </source>
</evidence>
<feature type="transmembrane region" description="Helical" evidence="3">
    <location>
        <begin position="154"/>
        <end position="173"/>
    </location>
</feature>
<dbReference type="SMART" id="SM00267">
    <property type="entry name" value="GGDEF"/>
    <property type="match status" value="1"/>
</dbReference>
<feature type="transmembrane region" description="Helical" evidence="3">
    <location>
        <begin position="194"/>
        <end position="213"/>
    </location>
</feature>
<dbReference type="InterPro" id="IPR000160">
    <property type="entry name" value="GGDEF_dom"/>
</dbReference>
<dbReference type="RefSeq" id="WP_198474612.1">
    <property type="nucleotide sequence ID" value="NZ_JADGMQ010000002.1"/>
</dbReference>
<keyword evidence="3" id="KW-0812">Transmembrane</keyword>
<dbReference type="EC" id="2.7.7.65" evidence="1"/>
<feature type="transmembrane region" description="Helical" evidence="3">
    <location>
        <begin position="89"/>
        <end position="112"/>
    </location>
</feature>
<evidence type="ECO:0000256" key="1">
    <source>
        <dbReference type="ARBA" id="ARBA00012528"/>
    </source>
</evidence>
<dbReference type="InterPro" id="IPR029787">
    <property type="entry name" value="Nucleotide_cyclase"/>
</dbReference>
<feature type="transmembrane region" description="Helical" evidence="3">
    <location>
        <begin position="124"/>
        <end position="148"/>
    </location>
</feature>
<keyword evidence="6" id="KW-1185">Reference proteome</keyword>
<evidence type="ECO:0000256" key="3">
    <source>
        <dbReference type="SAM" id="Phobius"/>
    </source>
</evidence>
<reference evidence="5 6" key="1">
    <citation type="submission" date="2020-10" db="EMBL/GenBank/DDBJ databases">
        <title>Aquamicrobium zhengzhouensis sp. nov., a exopolysaccharide producing bacterium isolated from farmland soil.</title>
        <authorList>
            <person name="Wang X."/>
        </authorList>
    </citation>
    <scope>NUCLEOTIDE SEQUENCE [LARGE SCALE GENOMIC DNA]</scope>
    <source>
        <strain evidence="6">cd-1</strain>
    </source>
</reference>
<protein>
    <recommendedName>
        <fullName evidence="1">diguanylate cyclase</fullName>
        <ecNumber evidence="1">2.7.7.65</ecNumber>
    </recommendedName>
</protein>
<dbReference type="EMBL" id="JADGMQ010000002">
    <property type="protein sequence ID" value="MBI1619847.1"/>
    <property type="molecule type" value="Genomic_DNA"/>
</dbReference>
<accession>A0ABS0SBH0</accession>
<comment type="catalytic activity">
    <reaction evidence="2">
        <text>2 GTP = 3',3'-c-di-GMP + 2 diphosphate</text>
        <dbReference type="Rhea" id="RHEA:24898"/>
        <dbReference type="ChEBI" id="CHEBI:33019"/>
        <dbReference type="ChEBI" id="CHEBI:37565"/>
        <dbReference type="ChEBI" id="CHEBI:58805"/>
        <dbReference type="EC" id="2.7.7.65"/>
    </reaction>
</comment>
<evidence type="ECO:0000259" key="4">
    <source>
        <dbReference type="PROSITE" id="PS50887"/>
    </source>
</evidence>
<comment type="caution">
    <text evidence="5">The sequence shown here is derived from an EMBL/GenBank/DDBJ whole genome shotgun (WGS) entry which is preliminary data.</text>
</comment>
<dbReference type="Gene3D" id="3.30.70.270">
    <property type="match status" value="1"/>
</dbReference>
<keyword evidence="3" id="KW-1133">Transmembrane helix</keyword>
<dbReference type="InterPro" id="IPR043128">
    <property type="entry name" value="Rev_trsase/Diguanyl_cyclase"/>
</dbReference>
<evidence type="ECO:0000313" key="6">
    <source>
        <dbReference type="Proteomes" id="UP000601789"/>
    </source>
</evidence>
<dbReference type="PANTHER" id="PTHR45138">
    <property type="entry name" value="REGULATORY COMPONENTS OF SENSORY TRANSDUCTION SYSTEM"/>
    <property type="match status" value="1"/>
</dbReference>
<dbReference type="NCBIfam" id="TIGR00254">
    <property type="entry name" value="GGDEF"/>
    <property type="match status" value="1"/>
</dbReference>
<feature type="transmembrane region" description="Helical" evidence="3">
    <location>
        <begin position="65"/>
        <end position="83"/>
    </location>
</feature>
<gene>
    <name evidence="5" type="ORF">IOD40_04105</name>
</gene>
<dbReference type="Proteomes" id="UP000601789">
    <property type="component" value="Unassembled WGS sequence"/>
</dbReference>
<evidence type="ECO:0000313" key="5">
    <source>
        <dbReference type="EMBL" id="MBI1619847.1"/>
    </source>
</evidence>
<sequence length="468" mass="50252">MKTSPKTYSVEFLSKPLTDVLLVATVVFTASLFGILSRPVGFLAAIWPANAILLAMMVRNPRLSTLTNWLAAFVAFIAADLITGNNFDISLRLTIANIVGAVVGYQLFMRLAPEDRELSRPISIVCLLAISVLAAASAAAVGAGAALMLFERSLIVGFTSWFTTELVNMLIILPPILTWQGIPDWLRGRRHYTFFEALPVISLVVLTLCSQIIGGPGAFAYPIPALIWCALSYSLFTTATLTLCFSVIQIIALVHGFQYVTLRDDPLAANISLRIAIALIALGPLAVASVNAAREELLERLNHAATFDSLTGALSRGTFLERAEAMLINANGSVAVLMLDVDHFKSINDRYGHFVGDQVLAQVGNAAMKATRPGDLFGRLGGEEFAAILPGVSEEEALAVAERIRLAIESVRVRHPDGAIVSTSASLGLSLKSPGNTESFLNLLSRADDALYLAKERGRNCIEIKLAA</sequence>
<dbReference type="SUPFAM" id="SSF55073">
    <property type="entry name" value="Nucleotide cyclase"/>
    <property type="match status" value="1"/>
</dbReference>
<dbReference type="PROSITE" id="PS50887">
    <property type="entry name" value="GGDEF"/>
    <property type="match status" value="1"/>
</dbReference>
<feature type="transmembrane region" description="Helical" evidence="3">
    <location>
        <begin position="12"/>
        <end position="34"/>
    </location>
</feature>